<evidence type="ECO:0000313" key="2">
    <source>
        <dbReference type="Proteomes" id="UP000051446"/>
    </source>
</evidence>
<dbReference type="AlphaFoldDB" id="A0A0R2Y7W6"/>
<gene>
    <name evidence="1" type="ORF">TU73_16535</name>
</gene>
<dbReference type="Proteomes" id="UP000051446">
    <property type="component" value="Unassembled WGS sequence"/>
</dbReference>
<name>A0A0R2Y7W6_9PSED</name>
<comment type="caution">
    <text evidence="1">The sequence shown here is derived from an EMBL/GenBank/DDBJ whole genome shotgun (WGS) entry which is preliminary data.</text>
</comment>
<protein>
    <submittedName>
        <fullName evidence="1">Uncharacterized protein</fullName>
    </submittedName>
</protein>
<sequence>MSWIVNAYFLNLALLDTLHPLFFRTWRVKAFPKCFAVLFYSSRSVVRAVDRSESCLIPVIPE</sequence>
<dbReference type="EMBL" id="JYLH01000010">
    <property type="protein sequence ID" value="KRP44342.1"/>
    <property type="molecule type" value="Genomic_DNA"/>
</dbReference>
<proteinExistence type="predicted"/>
<accession>A0A0R2Y7W6</accession>
<organism evidence="1 2">
    <name type="scientific">Pseudomonas libanensis</name>
    <dbReference type="NCBI Taxonomy" id="75588"/>
    <lineage>
        <taxon>Bacteria</taxon>
        <taxon>Pseudomonadati</taxon>
        <taxon>Pseudomonadota</taxon>
        <taxon>Gammaproteobacteria</taxon>
        <taxon>Pseudomonadales</taxon>
        <taxon>Pseudomonadaceae</taxon>
        <taxon>Pseudomonas</taxon>
    </lineage>
</organism>
<reference evidence="1 2" key="1">
    <citation type="submission" date="2015-02" db="EMBL/GenBank/DDBJ databases">
        <title>Pseudomonas helleri sp. nov. and Pseudomonas weihenstephanensis sp. nov., isolated from raw cows milk.</title>
        <authorList>
            <person name="von Neubeck M."/>
            <person name="Huptas C."/>
            <person name="Wenning M."/>
            <person name="Scherer S."/>
        </authorList>
    </citation>
    <scope>NUCLEOTIDE SEQUENCE [LARGE SCALE GENOMIC DNA]</scope>
    <source>
        <strain evidence="1 2">DSM 17149</strain>
    </source>
</reference>
<evidence type="ECO:0000313" key="1">
    <source>
        <dbReference type="EMBL" id="KRP44342.1"/>
    </source>
</evidence>